<evidence type="ECO:0000256" key="3">
    <source>
        <dbReference type="SAM" id="MobiDB-lite"/>
    </source>
</evidence>
<dbReference type="InterPro" id="IPR051482">
    <property type="entry name" value="Cholesterol_transport"/>
</dbReference>
<dbReference type="InterPro" id="IPR031968">
    <property type="entry name" value="VASt"/>
</dbReference>
<evidence type="ECO:0000313" key="6">
    <source>
        <dbReference type="EMBL" id="ORX87970.1"/>
    </source>
</evidence>
<dbReference type="GO" id="GO:0032934">
    <property type="term" value="F:sterol binding"/>
    <property type="evidence" value="ECO:0007669"/>
    <property type="project" value="TreeGrafter"/>
</dbReference>
<accession>A0A1Y1XQD3</accession>
<dbReference type="GO" id="GO:0140268">
    <property type="term" value="C:endoplasmic reticulum-plasma membrane contact site"/>
    <property type="evidence" value="ECO:0007669"/>
    <property type="project" value="TreeGrafter"/>
</dbReference>
<protein>
    <recommendedName>
        <fullName evidence="5">VASt domain-containing protein</fullName>
    </recommendedName>
</protein>
<dbReference type="PROSITE" id="PS51778">
    <property type="entry name" value="VAST"/>
    <property type="match status" value="1"/>
</dbReference>
<feature type="domain" description="VASt" evidence="5">
    <location>
        <begin position="29"/>
        <end position="217"/>
    </location>
</feature>
<feature type="compositionally biased region" description="Basic and acidic residues" evidence="3">
    <location>
        <begin position="11"/>
        <end position="21"/>
    </location>
</feature>
<dbReference type="PANTHER" id="PTHR23319">
    <property type="entry name" value="GRAM DOMAIN CONTAINING 1B, ISOFORM E"/>
    <property type="match status" value="1"/>
</dbReference>
<dbReference type="STRING" id="1754192.A0A1Y1XQD3"/>
<dbReference type="GO" id="GO:0005886">
    <property type="term" value="C:plasma membrane"/>
    <property type="evidence" value="ECO:0007669"/>
    <property type="project" value="TreeGrafter"/>
</dbReference>
<keyword evidence="4" id="KW-1133">Transmembrane helix</keyword>
<dbReference type="OrthoDB" id="2140803at2759"/>
<keyword evidence="4" id="KW-0812">Transmembrane</keyword>
<feature type="region of interest" description="Disordered" evidence="3">
    <location>
        <begin position="1"/>
        <end position="23"/>
    </location>
</feature>
<dbReference type="EMBL" id="MCFG01000003">
    <property type="protein sequence ID" value="ORX87970.1"/>
    <property type="molecule type" value="Genomic_DNA"/>
</dbReference>
<dbReference type="Proteomes" id="UP000193944">
    <property type="component" value="Unassembled WGS sequence"/>
</dbReference>
<organism evidence="6 7">
    <name type="scientific">Anaeromyces robustus</name>
    <dbReference type="NCBI Taxonomy" id="1754192"/>
    <lineage>
        <taxon>Eukaryota</taxon>
        <taxon>Fungi</taxon>
        <taxon>Fungi incertae sedis</taxon>
        <taxon>Chytridiomycota</taxon>
        <taxon>Chytridiomycota incertae sedis</taxon>
        <taxon>Neocallimastigomycetes</taxon>
        <taxon>Neocallimastigales</taxon>
        <taxon>Neocallimastigaceae</taxon>
        <taxon>Anaeromyces</taxon>
    </lineage>
</organism>
<dbReference type="Pfam" id="PF16016">
    <property type="entry name" value="VASt"/>
    <property type="match status" value="1"/>
</dbReference>
<keyword evidence="7" id="KW-1185">Reference proteome</keyword>
<evidence type="ECO:0000313" key="7">
    <source>
        <dbReference type="Proteomes" id="UP000193944"/>
    </source>
</evidence>
<reference evidence="6 7" key="1">
    <citation type="submission" date="2016-08" db="EMBL/GenBank/DDBJ databases">
        <title>A Parts List for Fungal Cellulosomes Revealed by Comparative Genomics.</title>
        <authorList>
            <consortium name="DOE Joint Genome Institute"/>
            <person name="Haitjema C.H."/>
            <person name="Gilmore S.P."/>
            <person name="Henske J.K."/>
            <person name="Solomon K.V."/>
            <person name="De Groot R."/>
            <person name="Kuo A."/>
            <person name="Mondo S.J."/>
            <person name="Salamov A.A."/>
            <person name="Labutti K."/>
            <person name="Zhao Z."/>
            <person name="Chiniquy J."/>
            <person name="Barry K."/>
            <person name="Brewer H.M."/>
            <person name="Purvine S.O."/>
            <person name="Wright A.T."/>
            <person name="Boxma B."/>
            <person name="Van Alen T."/>
            <person name="Hackstein J.H."/>
            <person name="Baker S.E."/>
            <person name="Grigoriev I.V."/>
            <person name="O'Malley M.A."/>
        </authorList>
    </citation>
    <scope>NUCLEOTIDE SEQUENCE [LARGE SCALE GENOMIC DNA]</scope>
    <source>
        <strain evidence="6 7">S4</strain>
    </source>
</reference>
<sequence length="387" mass="46034">MMTDTFNIVEPTKEKDKDKNNDNYVPPKEFRIIYKATYKQPLQRMWRIIYDDGRLPMEERETFLEEYTLKGKTDFNCTDWESPDKKQHTDVYHPDNIKPGWKRNISYIMDINSPIGPKHTRTSAEEEIRTFEPYKVIFQSTSSTPDVPYGSAFNTIIIQCLFEDEITHETSFEVYGYIRWIKGCAIKKSIEKFAFNGMIDHQKEMDQELNRYIKENPEPKYTEDLIKFMSPALSYSEFETYSNFENNNKNDHYIDSSIPIDIYDDESTSNKSYNESYDNLLQDLINYKDMTTLNNNLVYDNILEIKEKELEKNDLSKNTYCSSLTNTFNSSYVNYSEKSYEEKIMKLKGKPYNNSLKNSRWLIISVLVIMMVFVFIFNKYYLNNQIQ</sequence>
<dbReference type="GO" id="GO:0032366">
    <property type="term" value="P:intracellular sterol transport"/>
    <property type="evidence" value="ECO:0007669"/>
    <property type="project" value="TreeGrafter"/>
</dbReference>
<evidence type="ECO:0000256" key="4">
    <source>
        <dbReference type="SAM" id="Phobius"/>
    </source>
</evidence>
<reference evidence="6 7" key="2">
    <citation type="submission" date="2016-08" db="EMBL/GenBank/DDBJ databases">
        <title>Pervasive Adenine N6-methylation of Active Genes in Fungi.</title>
        <authorList>
            <consortium name="DOE Joint Genome Institute"/>
            <person name="Mondo S.J."/>
            <person name="Dannebaum R.O."/>
            <person name="Kuo R.C."/>
            <person name="Labutti K."/>
            <person name="Haridas S."/>
            <person name="Kuo A."/>
            <person name="Salamov A."/>
            <person name="Ahrendt S.R."/>
            <person name="Lipzen A."/>
            <person name="Sullivan W."/>
            <person name="Andreopoulos W.B."/>
            <person name="Clum A."/>
            <person name="Lindquist E."/>
            <person name="Daum C."/>
            <person name="Ramamoorthy G.K."/>
            <person name="Gryganskyi A."/>
            <person name="Culley D."/>
            <person name="Magnuson J.K."/>
            <person name="James T.Y."/>
            <person name="O'Malley M.A."/>
            <person name="Stajich J.E."/>
            <person name="Spatafora J.W."/>
            <person name="Visel A."/>
            <person name="Grigoriev I.V."/>
        </authorList>
    </citation>
    <scope>NUCLEOTIDE SEQUENCE [LARGE SCALE GENOMIC DNA]</scope>
    <source>
        <strain evidence="6 7">S4</strain>
    </source>
</reference>
<dbReference type="AlphaFoldDB" id="A0A1Y1XQD3"/>
<comment type="subcellular location">
    <subcellularLocation>
        <location evidence="1">Membrane</location>
    </subcellularLocation>
</comment>
<feature type="transmembrane region" description="Helical" evidence="4">
    <location>
        <begin position="361"/>
        <end position="382"/>
    </location>
</feature>
<evidence type="ECO:0000256" key="1">
    <source>
        <dbReference type="ARBA" id="ARBA00004370"/>
    </source>
</evidence>
<comment type="caution">
    <text evidence="6">The sequence shown here is derived from an EMBL/GenBank/DDBJ whole genome shotgun (WGS) entry which is preliminary data.</text>
</comment>
<dbReference type="PANTHER" id="PTHR23319:SF4">
    <property type="entry name" value="GRAM DOMAIN CONTAINING 1B, ISOFORM E"/>
    <property type="match status" value="1"/>
</dbReference>
<evidence type="ECO:0000256" key="2">
    <source>
        <dbReference type="ARBA" id="ARBA00023136"/>
    </source>
</evidence>
<gene>
    <name evidence="6" type="ORF">BCR32DRAFT_324165</name>
</gene>
<proteinExistence type="predicted"/>
<evidence type="ECO:0000259" key="5">
    <source>
        <dbReference type="PROSITE" id="PS51778"/>
    </source>
</evidence>
<dbReference type="GO" id="GO:0005789">
    <property type="term" value="C:endoplasmic reticulum membrane"/>
    <property type="evidence" value="ECO:0007669"/>
    <property type="project" value="TreeGrafter"/>
</dbReference>
<dbReference type="GO" id="GO:0120015">
    <property type="term" value="F:sterol transfer activity"/>
    <property type="evidence" value="ECO:0007669"/>
    <property type="project" value="TreeGrafter"/>
</dbReference>
<name>A0A1Y1XQD3_9FUNG</name>
<keyword evidence="2 4" id="KW-0472">Membrane</keyword>